<dbReference type="PROSITE" id="PS00449">
    <property type="entry name" value="ATPASE_A"/>
    <property type="match status" value="1"/>
</dbReference>
<dbReference type="STRING" id="1341695.BBOMB_0897"/>
<dbReference type="InterPro" id="IPR045083">
    <property type="entry name" value="ATP_synth_F0_asu_bact/mt"/>
</dbReference>
<dbReference type="PANTHER" id="PTHR11410:SF0">
    <property type="entry name" value="ATP SYNTHASE SUBUNIT A"/>
    <property type="match status" value="1"/>
</dbReference>
<dbReference type="HAMAP" id="MF_01393">
    <property type="entry name" value="ATP_synth_a_bact"/>
    <property type="match status" value="1"/>
</dbReference>
<comment type="function">
    <text evidence="11 12">Key component of the proton channel; it plays a direct role in the translocation of protons across the membrane.</text>
</comment>
<dbReference type="CDD" id="cd00310">
    <property type="entry name" value="ATP-synt_Fo_a_6"/>
    <property type="match status" value="1"/>
</dbReference>
<evidence type="ECO:0000256" key="6">
    <source>
        <dbReference type="ARBA" id="ARBA00022781"/>
    </source>
</evidence>
<keyword evidence="14" id="KW-1185">Reference proteome</keyword>
<name>A0A080N339_9BIFI</name>
<keyword evidence="10 11" id="KW-0066">ATP synthesis</keyword>
<keyword evidence="9 11" id="KW-0472">Membrane</keyword>
<accession>A0A080N339</accession>
<feature type="transmembrane region" description="Helical" evidence="11">
    <location>
        <begin position="230"/>
        <end position="263"/>
    </location>
</feature>
<evidence type="ECO:0000256" key="7">
    <source>
        <dbReference type="ARBA" id="ARBA00022989"/>
    </source>
</evidence>
<comment type="similarity">
    <text evidence="2 11 12">Belongs to the ATPase A chain family.</text>
</comment>
<dbReference type="InterPro" id="IPR023011">
    <property type="entry name" value="ATP_synth_F0_asu_AS"/>
</dbReference>
<dbReference type="GO" id="GO:0046933">
    <property type="term" value="F:proton-transporting ATP synthase activity, rotational mechanism"/>
    <property type="evidence" value="ECO:0007669"/>
    <property type="project" value="UniProtKB-UniRule"/>
</dbReference>
<keyword evidence="5 11" id="KW-0812">Transmembrane</keyword>
<dbReference type="Pfam" id="PF00119">
    <property type="entry name" value="ATP-synt_A"/>
    <property type="match status" value="1"/>
</dbReference>
<dbReference type="eggNOG" id="COG0356">
    <property type="taxonomic scope" value="Bacteria"/>
</dbReference>
<dbReference type="RefSeq" id="WP_044087266.1">
    <property type="nucleotide sequence ID" value="NZ_ATLK01000001.1"/>
</dbReference>
<protein>
    <recommendedName>
        <fullName evidence="11 12">ATP synthase subunit a</fullName>
    </recommendedName>
    <alternativeName>
        <fullName evidence="11">ATP synthase F0 sector subunit a</fullName>
    </alternativeName>
    <alternativeName>
        <fullName evidence="11">F-ATPase subunit 6</fullName>
    </alternativeName>
</protein>
<evidence type="ECO:0000256" key="5">
    <source>
        <dbReference type="ARBA" id="ARBA00022692"/>
    </source>
</evidence>
<evidence type="ECO:0000313" key="13">
    <source>
        <dbReference type="EMBL" id="KFF31523.1"/>
    </source>
</evidence>
<organism evidence="13 14">
    <name type="scientific">Bifidobacterium bombi DSM 19703</name>
    <dbReference type="NCBI Taxonomy" id="1341695"/>
    <lineage>
        <taxon>Bacteria</taxon>
        <taxon>Bacillati</taxon>
        <taxon>Actinomycetota</taxon>
        <taxon>Actinomycetes</taxon>
        <taxon>Bifidobacteriales</taxon>
        <taxon>Bifidobacteriaceae</taxon>
        <taxon>Bifidobacterium</taxon>
    </lineage>
</organism>
<evidence type="ECO:0000256" key="4">
    <source>
        <dbReference type="ARBA" id="ARBA00022547"/>
    </source>
</evidence>
<keyword evidence="6 11" id="KW-0375">Hydrogen ion transport</keyword>
<dbReference type="PRINTS" id="PR00123">
    <property type="entry name" value="ATPASEA"/>
</dbReference>
<sequence length="270" mass="29612">MFESVSKTTILAAGTGADLPTVKDFLPPEILFQGTPFAINRIILIRIVATVILLSVLALTASHAKLVPGRWQSMIEMGIGFIRDGVVYSVMGELRGKRYVSMIVALFFTILVFNLCGIIPGANMAATATVAMPLAFAAWTLVQYCWAGIREKGAWGFIRDECFTPGVPWPVYFLLAPIQLLELIIVRPASLTIRLFANMVSGHLTLATCLAFAQYWVFEASNKLTGVPVGAMWLVGGLIMTLFEIFVAFLQAYVFAILTTAYINLSYPEE</sequence>
<evidence type="ECO:0000256" key="8">
    <source>
        <dbReference type="ARBA" id="ARBA00023065"/>
    </source>
</evidence>
<dbReference type="NCBIfam" id="TIGR01131">
    <property type="entry name" value="ATP_synt_6_or_A"/>
    <property type="match status" value="1"/>
</dbReference>
<dbReference type="AlphaFoldDB" id="A0A080N339"/>
<keyword evidence="7 11" id="KW-1133">Transmembrane helix</keyword>
<proteinExistence type="inferred from homology"/>
<feature type="transmembrane region" description="Helical" evidence="11">
    <location>
        <begin position="99"/>
        <end position="118"/>
    </location>
</feature>
<dbReference type="InterPro" id="IPR035908">
    <property type="entry name" value="F0_ATP_A_sf"/>
</dbReference>
<comment type="caution">
    <text evidence="13">The sequence shown here is derived from an EMBL/GenBank/DDBJ whole genome shotgun (WGS) entry which is preliminary data.</text>
</comment>
<evidence type="ECO:0000256" key="9">
    <source>
        <dbReference type="ARBA" id="ARBA00023136"/>
    </source>
</evidence>
<comment type="subcellular location">
    <subcellularLocation>
        <location evidence="11 12">Cell membrane</location>
        <topology evidence="11 12">Multi-pass membrane protein</topology>
    </subcellularLocation>
    <subcellularLocation>
        <location evidence="1">Membrane</location>
        <topology evidence="1">Multi-pass membrane protein</topology>
    </subcellularLocation>
</comment>
<keyword evidence="4 11" id="KW-0138">CF(0)</keyword>
<evidence type="ECO:0000313" key="14">
    <source>
        <dbReference type="Proteomes" id="UP000028730"/>
    </source>
</evidence>
<keyword evidence="8 11" id="KW-0406">Ion transport</keyword>
<keyword evidence="11" id="KW-1003">Cell membrane</keyword>
<feature type="transmembrane region" description="Helical" evidence="11">
    <location>
        <begin position="195"/>
        <end position="218"/>
    </location>
</feature>
<dbReference type="Gene3D" id="1.20.120.220">
    <property type="entry name" value="ATP synthase, F0 complex, subunit A"/>
    <property type="match status" value="1"/>
</dbReference>
<dbReference type="GO" id="GO:0045259">
    <property type="term" value="C:proton-transporting ATP synthase complex"/>
    <property type="evidence" value="ECO:0007669"/>
    <property type="project" value="UniProtKB-KW"/>
</dbReference>
<dbReference type="GO" id="GO:0005886">
    <property type="term" value="C:plasma membrane"/>
    <property type="evidence" value="ECO:0007669"/>
    <property type="project" value="UniProtKB-SubCell"/>
</dbReference>
<gene>
    <name evidence="11" type="primary">atpB</name>
    <name evidence="13" type="ORF">BBOMB_0897</name>
</gene>
<dbReference type="EMBL" id="ATLK01000001">
    <property type="protein sequence ID" value="KFF31523.1"/>
    <property type="molecule type" value="Genomic_DNA"/>
</dbReference>
<evidence type="ECO:0000256" key="12">
    <source>
        <dbReference type="RuleBase" id="RU000483"/>
    </source>
</evidence>
<evidence type="ECO:0000256" key="11">
    <source>
        <dbReference type="HAMAP-Rule" id="MF_01393"/>
    </source>
</evidence>
<evidence type="ECO:0000256" key="10">
    <source>
        <dbReference type="ARBA" id="ARBA00023310"/>
    </source>
</evidence>
<dbReference type="Proteomes" id="UP000028730">
    <property type="component" value="Unassembled WGS sequence"/>
</dbReference>
<dbReference type="SUPFAM" id="SSF81336">
    <property type="entry name" value="F1F0 ATP synthase subunit A"/>
    <property type="match status" value="1"/>
</dbReference>
<evidence type="ECO:0000256" key="2">
    <source>
        <dbReference type="ARBA" id="ARBA00006810"/>
    </source>
</evidence>
<keyword evidence="3 11" id="KW-0813">Transport</keyword>
<feature type="transmembrane region" description="Helical" evidence="11">
    <location>
        <begin position="130"/>
        <end position="149"/>
    </location>
</feature>
<dbReference type="OrthoDB" id="9809130at2"/>
<evidence type="ECO:0000256" key="3">
    <source>
        <dbReference type="ARBA" id="ARBA00022448"/>
    </source>
</evidence>
<reference evidence="13 14" key="1">
    <citation type="journal article" date="2014" name="Appl. Environ. Microbiol.">
        <title>Genomic encyclopedia of type strains of the genus Bifidobacterium.</title>
        <authorList>
            <person name="Milani C."/>
            <person name="Lugli G.A."/>
            <person name="Duranti S."/>
            <person name="Turroni F."/>
            <person name="Bottacini F."/>
            <person name="Mangifesta M."/>
            <person name="Sanchez B."/>
            <person name="Viappiani A."/>
            <person name="Mancabelli L."/>
            <person name="Taminiau B."/>
            <person name="Delcenserie V."/>
            <person name="Barrangou R."/>
            <person name="Margolles A."/>
            <person name="van Sinderen D."/>
            <person name="Ventura M."/>
        </authorList>
    </citation>
    <scope>NUCLEOTIDE SEQUENCE [LARGE SCALE GENOMIC DNA]</scope>
    <source>
        <strain evidence="13 14">DSM 19703</strain>
    </source>
</reference>
<dbReference type="InterPro" id="IPR000568">
    <property type="entry name" value="ATP_synth_F0_asu"/>
</dbReference>
<feature type="transmembrane region" description="Helical" evidence="11">
    <location>
        <begin position="43"/>
        <end position="64"/>
    </location>
</feature>
<dbReference type="PANTHER" id="PTHR11410">
    <property type="entry name" value="ATP SYNTHASE SUBUNIT A"/>
    <property type="match status" value="1"/>
</dbReference>
<feature type="transmembrane region" description="Helical" evidence="11">
    <location>
        <begin position="169"/>
        <end position="186"/>
    </location>
</feature>
<evidence type="ECO:0000256" key="1">
    <source>
        <dbReference type="ARBA" id="ARBA00004141"/>
    </source>
</evidence>